<dbReference type="Gene3D" id="3.90.550.10">
    <property type="entry name" value="Spore Coat Polysaccharide Biosynthesis Protein SpsA, Chain A"/>
    <property type="match status" value="1"/>
</dbReference>
<reference evidence="2 3" key="1">
    <citation type="journal article" date="2014" name="Int. J. Syst. Evol. Microbiol.">
        <title>Complete genome sequence of Corynebacterium casei LMG S-19264T (=DSM 44701T), isolated from a smear-ripened cheese.</title>
        <authorList>
            <consortium name="US DOE Joint Genome Institute (JGI-PGF)"/>
            <person name="Walter F."/>
            <person name="Albersmeier A."/>
            <person name="Kalinowski J."/>
            <person name="Ruckert C."/>
        </authorList>
    </citation>
    <scope>NUCLEOTIDE SEQUENCE [LARGE SCALE GENOMIC DNA]</scope>
    <source>
        <strain evidence="2 3">CGMCC 1.12976</strain>
    </source>
</reference>
<dbReference type="Proteomes" id="UP000598775">
    <property type="component" value="Unassembled WGS sequence"/>
</dbReference>
<organism evidence="2 3">
    <name type="scientific">Subtercola lobariae</name>
    <dbReference type="NCBI Taxonomy" id="1588641"/>
    <lineage>
        <taxon>Bacteria</taxon>
        <taxon>Bacillati</taxon>
        <taxon>Actinomycetota</taxon>
        <taxon>Actinomycetes</taxon>
        <taxon>Micrococcales</taxon>
        <taxon>Microbacteriaceae</taxon>
        <taxon>Subtercola</taxon>
    </lineage>
</organism>
<dbReference type="PANTHER" id="PTHR43777:SF1">
    <property type="entry name" value="MOLYBDENUM COFACTOR CYTIDYLYLTRANSFERASE"/>
    <property type="match status" value="1"/>
</dbReference>
<dbReference type="SUPFAM" id="SSF53448">
    <property type="entry name" value="Nucleotide-diphospho-sugar transferases"/>
    <property type="match status" value="1"/>
</dbReference>
<proteinExistence type="predicted"/>
<accession>A0A917EUQ4</accession>
<protein>
    <submittedName>
        <fullName evidence="2">Molybdopterin-guanine dinucleotide biosynthesis protein MobA</fullName>
    </submittedName>
</protein>
<comment type="caution">
    <text evidence="2">The sequence shown here is derived from an EMBL/GenBank/DDBJ whole genome shotgun (WGS) entry which is preliminary data.</text>
</comment>
<dbReference type="PANTHER" id="PTHR43777">
    <property type="entry name" value="MOLYBDENUM COFACTOR CYTIDYLYLTRANSFERASE"/>
    <property type="match status" value="1"/>
</dbReference>
<keyword evidence="3" id="KW-1185">Reference proteome</keyword>
<sequence length="293" mass="29710">MRQAYRRVYDEQMTHHLAHGPGEIPVAGLLLAAGAGRRMGMPKALVRSDDGVAWVVRGARLLLASGCSPVVVVVGAHAAEVEAVLAASLDADARLRVVRALDWAEGMSASLRVGLLALGAVGATERAEAAGSAERADVVAGAGAAEHVEAAKATGGGEAAGGAEAADRRTPQASGVVITLVDLPDLVAAEIDRVVARALGEGDRGGHGGGADDDVAFEGARGRRALVQATYQGRPGHPVFVGREHWNALADEITGDRGARAYLEAHGAELVECGDLGSGADVDRLLPPSGGTA</sequence>
<evidence type="ECO:0000259" key="1">
    <source>
        <dbReference type="Pfam" id="PF12804"/>
    </source>
</evidence>
<feature type="domain" description="MobA-like NTP transferase" evidence="1">
    <location>
        <begin position="28"/>
        <end position="266"/>
    </location>
</feature>
<gene>
    <name evidence="2" type="ORF">GCM10011399_08490</name>
</gene>
<dbReference type="InterPro" id="IPR025877">
    <property type="entry name" value="MobA-like_NTP_Trfase"/>
</dbReference>
<name>A0A917EUQ4_9MICO</name>
<dbReference type="AlphaFoldDB" id="A0A917EUQ4"/>
<dbReference type="GO" id="GO:0016779">
    <property type="term" value="F:nucleotidyltransferase activity"/>
    <property type="evidence" value="ECO:0007669"/>
    <property type="project" value="UniProtKB-ARBA"/>
</dbReference>
<dbReference type="Pfam" id="PF12804">
    <property type="entry name" value="NTP_transf_3"/>
    <property type="match status" value="1"/>
</dbReference>
<evidence type="ECO:0000313" key="3">
    <source>
        <dbReference type="Proteomes" id="UP000598775"/>
    </source>
</evidence>
<dbReference type="EMBL" id="BMGP01000001">
    <property type="protein sequence ID" value="GGF17042.1"/>
    <property type="molecule type" value="Genomic_DNA"/>
</dbReference>
<evidence type="ECO:0000313" key="2">
    <source>
        <dbReference type="EMBL" id="GGF17042.1"/>
    </source>
</evidence>
<dbReference type="InterPro" id="IPR029044">
    <property type="entry name" value="Nucleotide-diphossugar_trans"/>
</dbReference>